<gene>
    <name evidence="1" type="ORF">ACFO0C_43180</name>
</gene>
<accession>A0ABV8J8T4</accession>
<evidence type="ECO:0000313" key="2">
    <source>
        <dbReference type="Proteomes" id="UP001595867"/>
    </source>
</evidence>
<comment type="caution">
    <text evidence="1">The sequence shown here is derived from an EMBL/GenBank/DDBJ whole genome shotgun (WGS) entry which is preliminary data.</text>
</comment>
<protein>
    <submittedName>
        <fullName evidence="1">Uncharacterized protein</fullName>
    </submittedName>
</protein>
<dbReference type="Proteomes" id="UP001595867">
    <property type="component" value="Unassembled WGS sequence"/>
</dbReference>
<name>A0ABV8J8T4_9ACTN</name>
<sequence length="154" mass="16783">MSIPDDADALTRATRLLREHTDAGWTVLSPSILDRMMRVFRPSDPVRGRHAHGDYFVRCDVLTEQIRQAVDAVTGARAADITCVTGDREQLVEVTVEIAASYGTHLPTLAATVHDVTHRAVIDILGDLAPAATAVHSHVHVYDIRDDRPAGTAQ</sequence>
<organism evidence="1 2">
    <name type="scientific">Actinoplanes subglobosus</name>
    <dbReference type="NCBI Taxonomy" id="1547892"/>
    <lineage>
        <taxon>Bacteria</taxon>
        <taxon>Bacillati</taxon>
        <taxon>Actinomycetota</taxon>
        <taxon>Actinomycetes</taxon>
        <taxon>Micromonosporales</taxon>
        <taxon>Micromonosporaceae</taxon>
        <taxon>Actinoplanes</taxon>
    </lineage>
</organism>
<evidence type="ECO:0000313" key="1">
    <source>
        <dbReference type="EMBL" id="MFC4071783.1"/>
    </source>
</evidence>
<keyword evidence="2" id="KW-1185">Reference proteome</keyword>
<dbReference type="EMBL" id="JBHSBL010000029">
    <property type="protein sequence ID" value="MFC4071783.1"/>
    <property type="molecule type" value="Genomic_DNA"/>
</dbReference>
<reference evidence="2" key="1">
    <citation type="journal article" date="2019" name="Int. J. Syst. Evol. Microbiol.">
        <title>The Global Catalogue of Microorganisms (GCM) 10K type strain sequencing project: providing services to taxonomists for standard genome sequencing and annotation.</title>
        <authorList>
            <consortium name="The Broad Institute Genomics Platform"/>
            <consortium name="The Broad Institute Genome Sequencing Center for Infectious Disease"/>
            <person name="Wu L."/>
            <person name="Ma J."/>
        </authorList>
    </citation>
    <scope>NUCLEOTIDE SEQUENCE [LARGE SCALE GENOMIC DNA]</scope>
    <source>
        <strain evidence="2">TBRC 5832</strain>
    </source>
</reference>
<dbReference type="RefSeq" id="WP_378072661.1">
    <property type="nucleotide sequence ID" value="NZ_JBHSBL010000029.1"/>
</dbReference>
<proteinExistence type="predicted"/>